<evidence type="ECO:0000259" key="1">
    <source>
        <dbReference type="PROSITE" id="PS50280"/>
    </source>
</evidence>
<dbReference type="PANTHER" id="PTHR47332">
    <property type="entry name" value="SET DOMAIN-CONTAINING PROTEIN 5"/>
    <property type="match status" value="1"/>
</dbReference>
<dbReference type="InterPro" id="IPR053185">
    <property type="entry name" value="SET_domain_protein"/>
</dbReference>
<accession>A0AAN9YS98</accession>
<reference evidence="2 3" key="1">
    <citation type="submission" date="2024-02" db="EMBL/GenBank/DDBJ databases">
        <title>De novo assembly and annotation of 12 fungi associated with fruit tree decline syndrome in Ontario, Canada.</title>
        <authorList>
            <person name="Sulman M."/>
            <person name="Ellouze W."/>
            <person name="Ilyukhin E."/>
        </authorList>
    </citation>
    <scope>NUCLEOTIDE SEQUENCE [LARGE SCALE GENOMIC DNA]</scope>
    <source>
        <strain evidence="2 3">M11/M66-122</strain>
    </source>
</reference>
<dbReference type="Gene3D" id="2.170.270.10">
    <property type="entry name" value="SET domain"/>
    <property type="match status" value="1"/>
</dbReference>
<organism evidence="2 3">
    <name type="scientific">Diatrype stigma</name>
    <dbReference type="NCBI Taxonomy" id="117547"/>
    <lineage>
        <taxon>Eukaryota</taxon>
        <taxon>Fungi</taxon>
        <taxon>Dikarya</taxon>
        <taxon>Ascomycota</taxon>
        <taxon>Pezizomycotina</taxon>
        <taxon>Sordariomycetes</taxon>
        <taxon>Xylariomycetidae</taxon>
        <taxon>Xylariales</taxon>
        <taxon>Diatrypaceae</taxon>
        <taxon>Diatrype</taxon>
    </lineage>
</organism>
<dbReference type="InterPro" id="IPR046341">
    <property type="entry name" value="SET_dom_sf"/>
</dbReference>
<dbReference type="InterPro" id="IPR001214">
    <property type="entry name" value="SET_dom"/>
</dbReference>
<evidence type="ECO:0000313" key="3">
    <source>
        <dbReference type="Proteomes" id="UP001320420"/>
    </source>
</evidence>
<dbReference type="EMBL" id="JAKJXP020000042">
    <property type="protein sequence ID" value="KAK7752015.1"/>
    <property type="molecule type" value="Genomic_DNA"/>
</dbReference>
<evidence type="ECO:0000313" key="2">
    <source>
        <dbReference type="EMBL" id="KAK7752015.1"/>
    </source>
</evidence>
<dbReference type="PROSITE" id="PS50280">
    <property type="entry name" value="SET"/>
    <property type="match status" value="1"/>
</dbReference>
<name>A0AAN9YS98_9PEZI</name>
<proteinExistence type="predicted"/>
<dbReference type="SUPFAM" id="SSF82199">
    <property type="entry name" value="SET domain"/>
    <property type="match status" value="1"/>
</dbReference>
<keyword evidence="3" id="KW-1185">Reference proteome</keyword>
<comment type="caution">
    <text evidence="2">The sequence shown here is derived from an EMBL/GenBank/DDBJ whole genome shotgun (WGS) entry which is preliminary data.</text>
</comment>
<dbReference type="Proteomes" id="UP001320420">
    <property type="component" value="Unassembled WGS sequence"/>
</dbReference>
<dbReference type="Pfam" id="PF00856">
    <property type="entry name" value="SET"/>
    <property type="match status" value="1"/>
</dbReference>
<dbReference type="AlphaFoldDB" id="A0AAN9YS98"/>
<dbReference type="Gene3D" id="1.25.40.10">
    <property type="entry name" value="Tetratricopeptide repeat domain"/>
    <property type="match status" value="1"/>
</dbReference>
<dbReference type="InterPro" id="IPR011990">
    <property type="entry name" value="TPR-like_helical_dom_sf"/>
</dbReference>
<protein>
    <recommendedName>
        <fullName evidence="1">SET domain-containing protein</fullName>
    </recommendedName>
</protein>
<gene>
    <name evidence="2" type="ORF">SLS62_005977</name>
</gene>
<feature type="domain" description="SET" evidence="1">
    <location>
        <begin position="1"/>
        <end position="145"/>
    </location>
</feature>
<sequence>MVPGKGVGLIANRTIHKGEIITVRPATMMVQTGAHVRLDPEARNMLYGKAVARLPEPKRELFMGQMGKDIDGKIETNCFQVFLNNTDKKDDEQADPGSHLGCFPEISRFNHDCRPNLHYRINNITHTTVAVRDIAAGEELSITYVGQMQTRAERQARLRRIWGFECGCAQCRQSAASAAASDARLAAIRRLEDDLAAFNETEQRGVTAESGPALVRLYEEERLHIYLAQALTRAALNFALFGQTERARAYARDAAEAMDREVGPHSVDARSMRLLAEHPEAHWTWGKRRWGRRRRSGEGEKP</sequence>
<dbReference type="CDD" id="cd20071">
    <property type="entry name" value="SET_SMYD"/>
    <property type="match status" value="1"/>
</dbReference>
<dbReference type="PANTHER" id="PTHR47332:SF6">
    <property type="entry name" value="SET DOMAIN-CONTAINING PROTEIN"/>
    <property type="match status" value="1"/>
</dbReference>